<gene>
    <name evidence="2" type="ordered locus">XF_0454</name>
</gene>
<keyword evidence="1" id="KW-1133">Transmembrane helix</keyword>
<protein>
    <recommendedName>
        <fullName evidence="4">DUF2065 domain-containing protein</fullName>
    </recommendedName>
</protein>
<dbReference type="PANTHER" id="PTHR38602">
    <property type="entry name" value="INNER MEMBRANE PROTEIN-RELATED"/>
    <property type="match status" value="1"/>
</dbReference>
<evidence type="ECO:0000256" key="1">
    <source>
        <dbReference type="SAM" id="Phobius"/>
    </source>
</evidence>
<dbReference type="eggNOG" id="COG3242">
    <property type="taxonomic scope" value="Bacteria"/>
</dbReference>
<organism evidence="2 3">
    <name type="scientific">Xylella fastidiosa (strain 9a5c)</name>
    <dbReference type="NCBI Taxonomy" id="160492"/>
    <lineage>
        <taxon>Bacteria</taxon>
        <taxon>Pseudomonadati</taxon>
        <taxon>Pseudomonadota</taxon>
        <taxon>Gammaproteobacteria</taxon>
        <taxon>Lysobacterales</taxon>
        <taxon>Lysobacteraceae</taxon>
        <taxon>Xylella</taxon>
    </lineage>
</organism>
<dbReference type="PANTHER" id="PTHR38602:SF1">
    <property type="entry name" value="INNER MEMBRANE PROTEIN"/>
    <property type="match status" value="1"/>
</dbReference>
<sequence length="88" mass="10107">MSFLFCARAERQAGAFHSNVFNYVRVFMYDLFVALSFVAVLEGLFLFLAPALWKRLATQLLDLPLAQLRLSGMFVLGVGLLVLWWLRH</sequence>
<feature type="transmembrane region" description="Helical" evidence="1">
    <location>
        <begin position="31"/>
        <end position="53"/>
    </location>
</feature>
<dbReference type="HOGENOM" id="CLU_179416_1_0_6"/>
<feature type="transmembrane region" description="Helical" evidence="1">
    <location>
        <begin position="65"/>
        <end position="86"/>
    </location>
</feature>
<dbReference type="EMBL" id="AE003849">
    <property type="protein sequence ID" value="AAF83264.1"/>
    <property type="molecule type" value="Genomic_DNA"/>
</dbReference>
<dbReference type="Proteomes" id="UP000000812">
    <property type="component" value="Chromosome"/>
</dbReference>
<reference evidence="2 3" key="1">
    <citation type="journal article" date="2000" name="Nature">
        <title>The genome sequence of the plant pathogen Xylella fastidiosa.</title>
        <authorList>
            <person name="Simpson A.J."/>
            <person name="Reinach F.C."/>
            <person name="Arruda P."/>
            <person name="Abreu F.A."/>
            <person name="Acencio M."/>
            <person name="Alvarenga R."/>
            <person name="Alves L.M."/>
            <person name="Araya J.E."/>
            <person name="Baia G.S."/>
            <person name="Baptista C.S."/>
            <person name="Barros M.H."/>
            <person name="Bonaccorsi E.D."/>
            <person name="Bordin S."/>
            <person name="Bove J.M."/>
            <person name="Briones M.R."/>
            <person name="Bueno M.R."/>
            <person name="Camargo A.A."/>
            <person name="Camargo L.E."/>
            <person name="Carraro D.M."/>
            <person name="Carrer H."/>
            <person name="Colauto N.B."/>
            <person name="Colombo C."/>
            <person name="Costa F.F."/>
            <person name="Costa M.C."/>
            <person name="Costa-Neto C.M."/>
            <person name="Coutinho L.L."/>
            <person name="Cristofani M."/>
            <person name="Dias-Neto E."/>
            <person name="Docena C."/>
            <person name="El-Dorry H."/>
            <person name="Facincani A.P."/>
            <person name="Ferreira A.J."/>
            <person name="Ferreira V.C."/>
            <person name="Ferro J.A."/>
            <person name="Fraga J.S."/>
            <person name="Franca S.C."/>
            <person name="Franco M.C."/>
            <person name="Frohme M."/>
            <person name="Furlan L.R."/>
            <person name="Garnier M."/>
            <person name="Goldman G.H."/>
            <person name="Goldman M.H."/>
            <person name="Gomes S.L."/>
            <person name="Gruber A."/>
            <person name="Ho P.L."/>
            <person name="Hoheisel J.D."/>
            <person name="Junqueira M.L."/>
            <person name="Kemper E.L."/>
            <person name="Kitajima J.P."/>
            <person name="Krieger J.E."/>
            <person name="Kuramae E.E."/>
            <person name="Laigret F."/>
            <person name="Lambais M.R."/>
            <person name="Leite L.C."/>
            <person name="Lemos E.G."/>
            <person name="Lemos M.V."/>
            <person name="Lopes S.A."/>
            <person name="Lopes C.R."/>
            <person name="Machado J.A."/>
            <person name="Machado M.A."/>
            <person name="Madeira A.M."/>
            <person name="Madeira H.M."/>
            <person name="Marino C.L."/>
            <person name="Marques M.V."/>
            <person name="Martins E.A."/>
            <person name="Martins E.M."/>
            <person name="Matsukuma A.Y."/>
            <person name="Menck C.F."/>
            <person name="Miracca E.C."/>
            <person name="Miyaki C.Y."/>
            <person name="Monteriro-Vitorello C.B."/>
            <person name="Moon D.H."/>
            <person name="Nagai M.A."/>
            <person name="Nascimento A.L."/>
            <person name="Netto L.E."/>
            <person name="Nhani A.Jr."/>
            <person name="Nobrega F.G."/>
            <person name="Nunes L.R."/>
            <person name="Oliveira M.A."/>
            <person name="de Oliveira M.C."/>
            <person name="de Oliveira R.C."/>
            <person name="Palmieri D.A."/>
            <person name="Paris A."/>
            <person name="Peixoto B.R."/>
            <person name="Pereira G.A."/>
            <person name="Pereira H.A.Jr."/>
            <person name="Pesquero J.B."/>
            <person name="Quaggio R.B."/>
            <person name="Roberto P.G."/>
            <person name="Rodrigues V."/>
            <person name="de M Rosa A.J."/>
            <person name="de Rosa V.E.Jr."/>
            <person name="de Sa R.G."/>
            <person name="Santelli R.V."/>
            <person name="Sawasaki H.E."/>
            <person name="da Silva A.C."/>
            <person name="da Silva A.M."/>
            <person name="da Silva F.R."/>
            <person name="da Silva W.A.Jr."/>
            <person name="da Silveira J.F."/>
            <person name="Silvestri M.L."/>
            <person name="Siqueira W.J."/>
            <person name="de Souza A.A."/>
            <person name="de Souza A.P."/>
            <person name="Terenzi M.F."/>
            <person name="Truffi D."/>
            <person name="Tsai S.M."/>
            <person name="Tsuhako M.H."/>
            <person name="Vallada H."/>
            <person name="Van Sluys M.A."/>
            <person name="Verjovski-Almeida S."/>
            <person name="Vettore A.L."/>
            <person name="Zago M.A."/>
            <person name="Zatz M."/>
            <person name="Meidanis J."/>
            <person name="Setubal J.C."/>
        </authorList>
    </citation>
    <scope>NUCLEOTIDE SEQUENCE [LARGE SCALE GENOMIC DNA]</scope>
    <source>
        <strain evidence="2 3">9a5c</strain>
    </source>
</reference>
<dbReference type="Pfam" id="PF09838">
    <property type="entry name" value="DUF2065"/>
    <property type="match status" value="1"/>
</dbReference>
<accession>Q9PG48</accession>
<dbReference type="STRING" id="160492.XF_0454"/>
<dbReference type="KEGG" id="xfa:XF_0454"/>
<dbReference type="RefSeq" id="WP_010892982.1">
    <property type="nucleotide sequence ID" value="NC_002488.3"/>
</dbReference>
<evidence type="ECO:0008006" key="4">
    <source>
        <dbReference type="Google" id="ProtNLM"/>
    </source>
</evidence>
<dbReference type="AlphaFoldDB" id="Q9PG48"/>
<dbReference type="InterPro" id="IPR019201">
    <property type="entry name" value="DUF2065"/>
</dbReference>
<evidence type="ECO:0000313" key="3">
    <source>
        <dbReference type="Proteomes" id="UP000000812"/>
    </source>
</evidence>
<dbReference type="PIR" id="A82803">
    <property type="entry name" value="A82803"/>
</dbReference>
<keyword evidence="1" id="KW-0472">Membrane</keyword>
<proteinExistence type="predicted"/>
<evidence type="ECO:0000313" key="2">
    <source>
        <dbReference type="EMBL" id="AAF83264.1"/>
    </source>
</evidence>
<keyword evidence="1" id="KW-0812">Transmembrane</keyword>
<name>Q9PG48_XYLFA</name>